<dbReference type="NCBIfam" id="TIGR00360">
    <property type="entry name" value="ComEC_N-term"/>
    <property type="match status" value="1"/>
</dbReference>
<dbReference type="Proteomes" id="UP000217182">
    <property type="component" value="Chromosome"/>
</dbReference>
<feature type="domain" description="Metallo-beta-lactamase" evidence="7">
    <location>
        <begin position="528"/>
        <end position="709"/>
    </location>
</feature>
<evidence type="ECO:0000256" key="2">
    <source>
        <dbReference type="ARBA" id="ARBA00022475"/>
    </source>
</evidence>
<name>A0A250B5R7_9GAMM</name>
<evidence type="ECO:0000313" key="9">
    <source>
        <dbReference type="Proteomes" id="UP000217182"/>
    </source>
</evidence>
<keyword evidence="2" id="KW-1003">Cell membrane</keyword>
<dbReference type="GO" id="GO:0030420">
    <property type="term" value="P:establishment of competence for transformation"/>
    <property type="evidence" value="ECO:0007669"/>
    <property type="project" value="InterPro"/>
</dbReference>
<evidence type="ECO:0000256" key="5">
    <source>
        <dbReference type="ARBA" id="ARBA00023136"/>
    </source>
</evidence>
<comment type="subcellular location">
    <subcellularLocation>
        <location evidence="1">Cell membrane</location>
        <topology evidence="1">Multi-pass membrane protein</topology>
    </subcellularLocation>
</comment>
<evidence type="ECO:0000256" key="1">
    <source>
        <dbReference type="ARBA" id="ARBA00004651"/>
    </source>
</evidence>
<dbReference type="EMBL" id="CP014136">
    <property type="protein sequence ID" value="ATA21477.1"/>
    <property type="molecule type" value="Genomic_DNA"/>
</dbReference>
<dbReference type="InterPro" id="IPR004797">
    <property type="entry name" value="Competence_ComEC/Rec2"/>
</dbReference>
<protein>
    <submittedName>
        <fullName evidence="8">Competence protein ComEC</fullName>
    </submittedName>
</protein>
<keyword evidence="9" id="KW-1185">Reference proteome</keyword>
<dbReference type="Pfam" id="PF00753">
    <property type="entry name" value="Lactamase_B"/>
    <property type="match status" value="1"/>
</dbReference>
<dbReference type="InterPro" id="IPR036866">
    <property type="entry name" value="RibonucZ/Hydroxyglut_hydro"/>
</dbReference>
<proteinExistence type="predicted"/>
<dbReference type="InterPro" id="IPR001279">
    <property type="entry name" value="Metallo-B-lactamas"/>
</dbReference>
<feature type="transmembrane region" description="Helical" evidence="6">
    <location>
        <begin position="350"/>
        <end position="369"/>
    </location>
</feature>
<evidence type="ECO:0000256" key="6">
    <source>
        <dbReference type="SAM" id="Phobius"/>
    </source>
</evidence>
<feature type="transmembrane region" description="Helical" evidence="6">
    <location>
        <begin position="45"/>
        <end position="61"/>
    </location>
</feature>
<dbReference type="SMART" id="SM00849">
    <property type="entry name" value="Lactamase_B"/>
    <property type="match status" value="1"/>
</dbReference>
<dbReference type="NCBIfam" id="TIGR00361">
    <property type="entry name" value="ComEC_Rec2"/>
    <property type="match status" value="1"/>
</dbReference>
<reference evidence="8 9" key="1">
    <citation type="submission" date="2016-01" db="EMBL/GenBank/DDBJ databases">
        <authorList>
            <person name="Oliw E.H."/>
        </authorList>
    </citation>
    <scope>NUCLEOTIDE SEQUENCE [LARGE SCALE GENOMIC DNA]</scope>
    <source>
        <strain evidence="8 9">FRB97</strain>
    </source>
</reference>
<accession>A0A250B5R7</accession>
<dbReference type="PANTHER" id="PTHR30619">
    <property type="entry name" value="DNA INTERNALIZATION/COMPETENCE PROTEIN COMEC/REC2"/>
    <property type="match status" value="1"/>
</dbReference>
<feature type="transmembrane region" description="Helical" evidence="6">
    <location>
        <begin position="304"/>
        <end position="321"/>
    </location>
</feature>
<dbReference type="Pfam" id="PF13567">
    <property type="entry name" value="DUF4131"/>
    <property type="match status" value="1"/>
</dbReference>
<keyword evidence="5 6" id="KW-0472">Membrane</keyword>
<dbReference type="InterPro" id="IPR035681">
    <property type="entry name" value="ComA-like_MBL"/>
</dbReference>
<dbReference type="AlphaFoldDB" id="A0A250B5R7"/>
<dbReference type="PANTHER" id="PTHR30619:SF1">
    <property type="entry name" value="RECOMBINATION PROTEIN 2"/>
    <property type="match status" value="1"/>
</dbReference>
<feature type="transmembrane region" description="Helical" evidence="6">
    <location>
        <begin position="243"/>
        <end position="266"/>
    </location>
</feature>
<keyword evidence="3 6" id="KW-0812">Transmembrane</keyword>
<feature type="transmembrane region" description="Helical" evidence="6">
    <location>
        <begin position="444"/>
        <end position="463"/>
    </location>
</feature>
<feature type="transmembrane region" description="Helical" evidence="6">
    <location>
        <begin position="389"/>
        <end position="408"/>
    </location>
</feature>
<dbReference type="InterPro" id="IPR004477">
    <property type="entry name" value="ComEC_N"/>
</dbReference>
<organism evidence="8 9">
    <name type="scientific">Gibbsiella quercinecans</name>
    <dbReference type="NCBI Taxonomy" id="929813"/>
    <lineage>
        <taxon>Bacteria</taxon>
        <taxon>Pseudomonadati</taxon>
        <taxon>Pseudomonadota</taxon>
        <taxon>Gammaproteobacteria</taxon>
        <taxon>Enterobacterales</taxon>
        <taxon>Yersiniaceae</taxon>
        <taxon>Gibbsiella</taxon>
    </lineage>
</organism>
<feature type="transmembrane region" description="Helical" evidence="6">
    <location>
        <begin position="21"/>
        <end position="39"/>
    </location>
</feature>
<evidence type="ECO:0000256" key="4">
    <source>
        <dbReference type="ARBA" id="ARBA00022989"/>
    </source>
</evidence>
<dbReference type="NCBIfam" id="NF008580">
    <property type="entry name" value="PRK11539.1"/>
    <property type="match status" value="1"/>
</dbReference>
<feature type="transmembrane region" description="Helical" evidence="6">
    <location>
        <begin position="470"/>
        <end position="487"/>
    </location>
</feature>
<keyword evidence="4 6" id="KW-1133">Transmembrane helix</keyword>
<dbReference type="CDD" id="cd07731">
    <property type="entry name" value="ComA-like_MBL-fold"/>
    <property type="match status" value="1"/>
</dbReference>
<dbReference type="SUPFAM" id="SSF56281">
    <property type="entry name" value="Metallo-hydrolase/oxidoreductase"/>
    <property type="match status" value="1"/>
</dbReference>
<dbReference type="Pfam" id="PF03772">
    <property type="entry name" value="Competence"/>
    <property type="match status" value="1"/>
</dbReference>
<dbReference type="KEGG" id="gqu:AWC35_20205"/>
<feature type="transmembrane region" description="Helical" evidence="6">
    <location>
        <begin position="493"/>
        <end position="510"/>
    </location>
</feature>
<dbReference type="InterPro" id="IPR025405">
    <property type="entry name" value="DUF4131"/>
</dbReference>
<evidence type="ECO:0000256" key="3">
    <source>
        <dbReference type="ARBA" id="ARBA00022692"/>
    </source>
</evidence>
<dbReference type="GO" id="GO:0005886">
    <property type="term" value="C:plasma membrane"/>
    <property type="evidence" value="ECO:0007669"/>
    <property type="project" value="UniProtKB-SubCell"/>
</dbReference>
<dbReference type="RefSeq" id="WP_095848060.1">
    <property type="nucleotide sequence ID" value="NZ_CP014136.1"/>
</dbReference>
<sequence>MPGAISVCEHQNTPGRRHIKTSVDIAAIGVAAGTFPLLLLPQLPPWPWLMIIAAIALLLWRQTRNSVCQAMCWLLCGFLVASGSARVLVGQITALIGAPQNIIATVSSIRLQDEAPGRVIFRIEQVDGRWLLPALYFSAGWQQEIPCAGQRWRLQVRLRPVHAILNQGGFDSQRWALAQRQPLTGRITQAALLDPRCNLRQRIIHHAEQNIPAVNYKSVLLALAFGERTSLEKALRTLMLKTGIAHLMAISGLHVAMAAILVWLLLRGVQFFFPPYWIGYRFPLVVSWFFTVIYVWLAGGQPPAVRTGVALTLWMLLRIGGVQCSSWQVWLWCVSLILLCDPLAVLSDSFWLSVMAVASLIFWFDWVPLSERVRTTWFWAPVRWLHLQLGITLLLVPMQAGLFLGMTLTSLPANLWAVPLVSFLTVPLILLAIVLGALPTVSAALWWLADQTLLWVFIPLGYLQRGWVELGASSLLISLAGWLLVVCWRFNGWWHYAGGIAALALCGFLWRERPDPYRWRVDMLDVGHGLAVVISAQGKAVVFDSGGQWQSGNAAERYILPFLTWRSLAVEQIIISHNHLDHTGGLATLRQAFPQASVRSPQLGAGHLPCMVGVHWQWQTLDFRVLGPGKLVADAGNNDSCIVRVSDGQYSVLLTGDVELKGEALLLQQQRHLLPATVLQVPHHGSKTSSSSPFIRAVAPKAALASASRYNRWRFPAEKIVTRYVGYQADWHDTARSGQLSVFFFDKDWQIQGFREQLVPRWYHRWFGVMEDNE</sequence>
<dbReference type="OrthoDB" id="9761531at2"/>
<dbReference type="InterPro" id="IPR052159">
    <property type="entry name" value="Competence_DNA_uptake"/>
</dbReference>
<gene>
    <name evidence="8" type="ORF">AWC35_20205</name>
</gene>
<evidence type="ECO:0000313" key="8">
    <source>
        <dbReference type="EMBL" id="ATA21477.1"/>
    </source>
</evidence>
<evidence type="ECO:0000259" key="7">
    <source>
        <dbReference type="SMART" id="SM00849"/>
    </source>
</evidence>
<dbReference type="Gene3D" id="3.60.15.10">
    <property type="entry name" value="Ribonuclease Z/Hydroxyacylglutathione hydrolase-like"/>
    <property type="match status" value="1"/>
</dbReference>
<feature type="transmembrane region" description="Helical" evidence="6">
    <location>
        <begin position="415"/>
        <end position="438"/>
    </location>
</feature>
<feature type="transmembrane region" description="Helical" evidence="6">
    <location>
        <begin position="278"/>
        <end position="297"/>
    </location>
</feature>